<reference evidence="1 3" key="1">
    <citation type="submission" date="2008-03" db="EMBL/GenBank/DDBJ databases">
        <title>Annotation of Ixodes scapularis.</title>
        <authorList>
            <consortium name="Ixodes scapularis Genome Project Consortium"/>
            <person name="Caler E."/>
            <person name="Hannick L.I."/>
            <person name="Bidwell S."/>
            <person name="Joardar V."/>
            <person name="Thiagarajan M."/>
            <person name="Amedeo P."/>
            <person name="Galinsky K.J."/>
            <person name="Schobel S."/>
            <person name="Inman J."/>
            <person name="Hostetler J."/>
            <person name="Miller J."/>
            <person name="Hammond M."/>
            <person name="Megy K."/>
            <person name="Lawson D."/>
            <person name="Kodira C."/>
            <person name="Sutton G."/>
            <person name="Meyer J."/>
            <person name="Hill C.A."/>
            <person name="Birren B."/>
            <person name="Nene V."/>
            <person name="Collins F."/>
            <person name="Alarcon-Chaidez F."/>
            <person name="Wikel S."/>
            <person name="Strausberg R."/>
        </authorList>
    </citation>
    <scope>NUCLEOTIDE SEQUENCE [LARGE SCALE GENOMIC DNA]</scope>
    <source>
        <strain evidence="3">Wikel</strain>
        <strain evidence="1">Wikel colony</strain>
    </source>
</reference>
<feature type="non-terminal residue" evidence="1">
    <location>
        <position position="64"/>
    </location>
</feature>
<evidence type="ECO:0000313" key="1">
    <source>
        <dbReference type="EMBL" id="EEC15354.1"/>
    </source>
</evidence>
<dbReference type="HOGENOM" id="CLU_2874269_0_0_1"/>
<dbReference type="PaxDb" id="6945-B7Q932"/>
<reference evidence="2" key="2">
    <citation type="submission" date="2020-05" db="UniProtKB">
        <authorList>
            <consortium name="EnsemblMetazoa"/>
        </authorList>
    </citation>
    <scope>IDENTIFICATION</scope>
    <source>
        <strain evidence="2">wikel</strain>
    </source>
</reference>
<dbReference type="VEuPathDB" id="VectorBase:ISCI011154"/>
<gene>
    <name evidence="1" type="ORF">IscW_ISCW011154</name>
</gene>
<protein>
    <submittedName>
        <fullName evidence="1 2">Uncharacterized protein</fullName>
    </submittedName>
</protein>
<dbReference type="VEuPathDB" id="VectorBase:ISCW011154"/>
<dbReference type="EMBL" id="DS887060">
    <property type="protein sequence ID" value="EEC15354.1"/>
    <property type="molecule type" value="Genomic_DNA"/>
</dbReference>
<sequence>TFVLSLSLYLLFVRLYEFRYACIEPADRVRVSVGVQVYVSLMQTVYASAWLRVLCDVRVFRLCL</sequence>
<evidence type="ECO:0000313" key="2">
    <source>
        <dbReference type="EnsemblMetazoa" id="ISCW011154-PA"/>
    </source>
</evidence>
<proteinExistence type="predicted"/>
<dbReference type="AlphaFoldDB" id="B7Q932"/>
<keyword evidence="3" id="KW-1185">Reference proteome</keyword>
<dbReference type="EnsemblMetazoa" id="ISCW011154-RA">
    <property type="protein sequence ID" value="ISCW011154-PA"/>
    <property type="gene ID" value="ISCW011154"/>
</dbReference>
<organism>
    <name type="scientific">Ixodes scapularis</name>
    <name type="common">Black-legged tick</name>
    <name type="synonym">Deer tick</name>
    <dbReference type="NCBI Taxonomy" id="6945"/>
    <lineage>
        <taxon>Eukaryota</taxon>
        <taxon>Metazoa</taxon>
        <taxon>Ecdysozoa</taxon>
        <taxon>Arthropoda</taxon>
        <taxon>Chelicerata</taxon>
        <taxon>Arachnida</taxon>
        <taxon>Acari</taxon>
        <taxon>Parasitiformes</taxon>
        <taxon>Ixodida</taxon>
        <taxon>Ixodoidea</taxon>
        <taxon>Ixodidae</taxon>
        <taxon>Ixodinae</taxon>
        <taxon>Ixodes</taxon>
    </lineage>
</organism>
<dbReference type="InParanoid" id="B7Q932"/>
<name>B7Q932_IXOSC</name>
<accession>B7Q932</accession>
<dbReference type="EMBL" id="ABJB010963883">
    <property type="status" value="NOT_ANNOTATED_CDS"/>
    <property type="molecule type" value="Genomic_DNA"/>
</dbReference>
<feature type="non-terminal residue" evidence="1">
    <location>
        <position position="1"/>
    </location>
</feature>
<evidence type="ECO:0000313" key="3">
    <source>
        <dbReference type="Proteomes" id="UP000001555"/>
    </source>
</evidence>
<dbReference type="Proteomes" id="UP000001555">
    <property type="component" value="Unassembled WGS sequence"/>
</dbReference>